<dbReference type="PROSITE" id="PS50005">
    <property type="entry name" value="TPR"/>
    <property type="match status" value="1"/>
</dbReference>
<gene>
    <name evidence="2" type="ORF">RMW62_00975</name>
</gene>
<dbReference type="Proteomes" id="UP001180729">
    <property type="component" value="Unassembled WGS sequence"/>
</dbReference>
<sequence>MSKQVRFVGLARTAYHGNRYDDMFVGRKQEALYFKSAVMRHRAALDCGEHDGDENIERATNVVVFHGMGGAGKTTLSRELENWVNSKCNNRNWGYIEEDADVTTRIDLHRSQGNVDPLELVLAIRRMLGRVKKKWAAFDWILATWWASAHPGEKEFPQVSDGGSEDLMGSVMAAVSNTLVDLGAFSTVGVATAWGAKKVARSFVKQKDHRTAINTVENQEWFRDLLSRCADLPTRDNPHHELLIEAVCFLGQEMDAMPRCPLSVVFVDAVEKLQRAEDGRREGECVLQELIWNLPQVLYVVTGRNQLDWGNVERNNLIHAGPEVWPGLSGVDGGFDQKSLTMLSPDECREYVQRIAEKDSLVVSNEVVEDLIESSGGLPQYLKLALDVAHRYKENGFGEISVETVSGSLGNLVELVLEGIPEDERRALRAAAIFSRFDCGLVAVAAQVDQGCVERAMTHSLIEVDFNESLFPYRMHDVVREAIRHAGVHVEGGWSENDWRCAAQRSLGELELRVRSLAEEGDTRGLIRSISMAINLVSDESVRAGCDSDSFEQEDWLRKAVIEGPSIQGLYPYIPTTSRTEYGQGFIDFISARVERIPFESRMRFLKRLAYSTHPLARSAFHHWGYILRQEGKFDEAVRVFDKAIEVKRTQVCLYQRCLTMLIGRRFVDALRDNAEWRDLAEDRREGIKVGVDYWHGMPIERCARNLKFYDMRMEQGRFREAYEYRADILWQNEFYYSGSCESEITSFVDDMEDVGYQHGVIGGLLALTLHDPFKSEKDGVIDRLEAMYSRVPHRWATFAKVASAWARGDRNQILQVVESLREVSHPHSGWIPTEMLLGYLGFDVSSPEAQWIDPIDDVQRRWVGHWVKWGERVGVRWV</sequence>
<organism evidence="2 3">
    <name type="scientific">Actinomyces oris</name>
    <dbReference type="NCBI Taxonomy" id="544580"/>
    <lineage>
        <taxon>Bacteria</taxon>
        <taxon>Bacillati</taxon>
        <taxon>Actinomycetota</taxon>
        <taxon>Actinomycetes</taxon>
        <taxon>Actinomycetales</taxon>
        <taxon>Actinomycetaceae</taxon>
        <taxon>Actinomyces</taxon>
    </lineage>
</organism>
<feature type="repeat" description="TPR" evidence="1">
    <location>
        <begin position="618"/>
        <end position="651"/>
    </location>
</feature>
<proteinExistence type="predicted"/>
<dbReference type="RefSeq" id="WP_311371963.1">
    <property type="nucleotide sequence ID" value="NZ_JAMZMH010000001.1"/>
</dbReference>
<dbReference type="InterPro" id="IPR011990">
    <property type="entry name" value="TPR-like_helical_dom_sf"/>
</dbReference>
<dbReference type="SUPFAM" id="SSF52540">
    <property type="entry name" value="P-loop containing nucleoside triphosphate hydrolases"/>
    <property type="match status" value="1"/>
</dbReference>
<evidence type="ECO:0000313" key="2">
    <source>
        <dbReference type="EMBL" id="MDT0247658.1"/>
    </source>
</evidence>
<evidence type="ECO:0000313" key="3">
    <source>
        <dbReference type="Proteomes" id="UP001180729"/>
    </source>
</evidence>
<dbReference type="InterPro" id="IPR027417">
    <property type="entry name" value="P-loop_NTPase"/>
</dbReference>
<name>A0AAE4K275_9ACTO</name>
<protein>
    <submittedName>
        <fullName evidence="2">Uncharacterized protein</fullName>
    </submittedName>
</protein>
<dbReference type="AlphaFoldDB" id="A0AAE4K275"/>
<comment type="caution">
    <text evidence="2">The sequence shown here is derived from an EMBL/GenBank/DDBJ whole genome shotgun (WGS) entry which is preliminary data.</text>
</comment>
<dbReference type="InterPro" id="IPR019734">
    <property type="entry name" value="TPR_rpt"/>
</dbReference>
<dbReference type="SUPFAM" id="SSF48452">
    <property type="entry name" value="TPR-like"/>
    <property type="match status" value="1"/>
</dbReference>
<evidence type="ECO:0000256" key="1">
    <source>
        <dbReference type="PROSITE-ProRule" id="PRU00339"/>
    </source>
</evidence>
<reference evidence="2" key="1">
    <citation type="submission" date="2022-06" db="EMBL/GenBank/DDBJ databases">
        <title>Draft Genome Sequences of Three Actinomyces oris Strains, Isolated from Healthy Human Feces.</title>
        <authorList>
            <person name="Ye Y."/>
            <person name="Liu C."/>
            <person name="Zhao J."/>
            <person name="Xu J."/>
            <person name="Huang H."/>
            <person name="Wang B."/>
            <person name="Wei J."/>
            <person name="Jing X."/>
        </authorList>
    </citation>
    <scope>NUCLEOTIDE SEQUENCE</scope>
    <source>
        <strain evidence="2">CNGBCC1803368</strain>
    </source>
</reference>
<keyword evidence="1" id="KW-0802">TPR repeat</keyword>
<accession>A0AAE4K275</accession>
<dbReference type="EMBL" id="JAMZMH010000001">
    <property type="protein sequence ID" value="MDT0247658.1"/>
    <property type="molecule type" value="Genomic_DNA"/>
</dbReference>